<dbReference type="Proteomes" id="UP001295423">
    <property type="component" value="Unassembled WGS sequence"/>
</dbReference>
<evidence type="ECO:0000256" key="1">
    <source>
        <dbReference type="ARBA" id="ARBA00022741"/>
    </source>
</evidence>
<dbReference type="PANTHER" id="PTHR43272:SF33">
    <property type="entry name" value="AMP-BINDING DOMAIN-CONTAINING PROTEIN-RELATED"/>
    <property type="match status" value="1"/>
</dbReference>
<keyword evidence="6" id="KW-1185">Reference proteome</keyword>
<dbReference type="Gene3D" id="3.40.50.12780">
    <property type="entry name" value="N-terminal domain of ligase-like"/>
    <property type="match status" value="1"/>
</dbReference>
<dbReference type="Pfam" id="PF00501">
    <property type="entry name" value="AMP-binding"/>
    <property type="match status" value="1"/>
</dbReference>
<dbReference type="GO" id="GO:0016020">
    <property type="term" value="C:membrane"/>
    <property type="evidence" value="ECO:0007669"/>
    <property type="project" value="TreeGrafter"/>
</dbReference>
<evidence type="ECO:0000256" key="2">
    <source>
        <dbReference type="ARBA" id="ARBA00022840"/>
    </source>
</evidence>
<dbReference type="CDD" id="cd05907">
    <property type="entry name" value="VL_LC_FACS_like"/>
    <property type="match status" value="1"/>
</dbReference>
<dbReference type="InterPro" id="IPR042099">
    <property type="entry name" value="ANL_N_sf"/>
</dbReference>
<evidence type="ECO:0000313" key="5">
    <source>
        <dbReference type="EMBL" id="CAJ1937896.1"/>
    </source>
</evidence>
<dbReference type="PROSITE" id="PS00455">
    <property type="entry name" value="AMP_BINDING"/>
    <property type="match status" value="1"/>
</dbReference>
<keyword evidence="1" id="KW-0547">Nucleotide-binding</keyword>
<evidence type="ECO:0000259" key="4">
    <source>
        <dbReference type="Pfam" id="PF00501"/>
    </source>
</evidence>
<dbReference type="EMBL" id="CAKOGP040000668">
    <property type="protein sequence ID" value="CAJ1937896.1"/>
    <property type="molecule type" value="Genomic_DNA"/>
</dbReference>
<proteinExistence type="predicted"/>
<feature type="domain" description="AMP-dependent synthetase/ligase" evidence="4">
    <location>
        <begin position="105"/>
        <end position="511"/>
    </location>
</feature>
<dbReference type="InterPro" id="IPR020845">
    <property type="entry name" value="AMP-binding_CS"/>
</dbReference>
<dbReference type="AlphaFoldDB" id="A0AAD2CVH9"/>
<dbReference type="PANTHER" id="PTHR43272">
    <property type="entry name" value="LONG-CHAIN-FATTY-ACID--COA LIGASE"/>
    <property type="match status" value="1"/>
</dbReference>
<evidence type="ECO:0000313" key="6">
    <source>
        <dbReference type="Proteomes" id="UP001295423"/>
    </source>
</evidence>
<organism evidence="5 6">
    <name type="scientific">Cylindrotheca closterium</name>
    <dbReference type="NCBI Taxonomy" id="2856"/>
    <lineage>
        <taxon>Eukaryota</taxon>
        <taxon>Sar</taxon>
        <taxon>Stramenopiles</taxon>
        <taxon>Ochrophyta</taxon>
        <taxon>Bacillariophyta</taxon>
        <taxon>Bacillariophyceae</taxon>
        <taxon>Bacillariophycidae</taxon>
        <taxon>Bacillariales</taxon>
        <taxon>Bacillariaceae</taxon>
        <taxon>Cylindrotheca</taxon>
    </lineage>
</organism>
<protein>
    <recommendedName>
        <fullName evidence="4">AMP-dependent synthetase/ligase domain-containing protein</fullName>
    </recommendedName>
</protein>
<dbReference type="GO" id="GO:0005524">
    <property type="term" value="F:ATP binding"/>
    <property type="evidence" value="ECO:0007669"/>
    <property type="project" value="UniProtKB-KW"/>
</dbReference>
<sequence>MLSTRLRPTAKKLLKPISRTRARVLLSDTQSSWSSASSTSNRSTATTTTRSISTERENHFKDIGFLGEDSLTIFSTLHDMQVRSCQVYAPNELFGSYNESAQSFDYITYEEFGHQVDKCRGVLKDLGVKEFGKVAIISNNRVEWAVIACAAYSLNASLVPMYEAQLAKDWSYILNDSSSSVVFCATQDIYNRVQKEVLPETPTVTASVCLDAMEGEPHAFRTLMAAAAAAQEDHTNDTNSIVEPTPEDLANLIYTSGTTGQPKGVELTHGNFATNTQSGCRSLAEKPREFILEKDRSLAFLPWAHSYGQTSELWASMSMGSSMGICRGIPHILEDLQIVQPTLLFSVPTLYKKVYDGVHEIIHTANPIRRRLLLSALKLGDAHARASHGVGRPLGPINTMKHSVLDKIVLSKIRDRFGGNLRLGFSAGAACPPEVLSFMDALGIPVCEGYGLTETSPIITVNVPGKRMIGSVGSPIGGVKVYIVDAEGRPVADGEEGEVCCTGPNVMRGYHNNKEATDEVISVAPDGVSRMFHTGDLGRINPDGFLMITGRIKEQYKLENGKYVVPTPIESAIGMSRFVSQVVLCGANRPYNVALLVPEWSAIQTELGISDASMSEEELLANDENVRNLMDKEIRKTCAKFKKFEVPQKWAFVAPFTAANNMVTPKMSIRRHKVIEAYEDTIANLYDDGASSSTLYDQEHNEAV</sequence>
<dbReference type="GO" id="GO:0004467">
    <property type="term" value="F:long-chain fatty acid-CoA ligase activity"/>
    <property type="evidence" value="ECO:0007669"/>
    <property type="project" value="TreeGrafter"/>
</dbReference>
<dbReference type="InterPro" id="IPR000873">
    <property type="entry name" value="AMP-dep_synth/lig_dom"/>
</dbReference>
<gene>
    <name evidence="5" type="ORF">CYCCA115_LOCUS5872</name>
</gene>
<comment type="caution">
    <text evidence="5">The sequence shown here is derived from an EMBL/GenBank/DDBJ whole genome shotgun (WGS) entry which is preliminary data.</text>
</comment>
<reference evidence="5" key="1">
    <citation type="submission" date="2023-08" db="EMBL/GenBank/DDBJ databases">
        <authorList>
            <person name="Audoor S."/>
            <person name="Bilcke G."/>
        </authorList>
    </citation>
    <scope>NUCLEOTIDE SEQUENCE</scope>
</reference>
<keyword evidence="2" id="KW-0067">ATP-binding</keyword>
<name>A0AAD2CVH9_9STRA</name>
<feature type="compositionally biased region" description="Low complexity" evidence="3">
    <location>
        <begin position="32"/>
        <end position="52"/>
    </location>
</feature>
<dbReference type="SUPFAM" id="SSF56801">
    <property type="entry name" value="Acetyl-CoA synthetase-like"/>
    <property type="match status" value="1"/>
</dbReference>
<accession>A0AAD2CVH9</accession>
<dbReference type="Pfam" id="PF23562">
    <property type="entry name" value="AMP-binding_C_3"/>
    <property type="match status" value="1"/>
</dbReference>
<evidence type="ECO:0000256" key="3">
    <source>
        <dbReference type="SAM" id="MobiDB-lite"/>
    </source>
</evidence>
<feature type="region of interest" description="Disordered" evidence="3">
    <location>
        <begin position="32"/>
        <end position="53"/>
    </location>
</feature>